<evidence type="ECO:0000256" key="6">
    <source>
        <dbReference type="ARBA" id="ARBA00022729"/>
    </source>
</evidence>
<evidence type="ECO:0000256" key="9">
    <source>
        <dbReference type="ARBA" id="ARBA00023136"/>
    </source>
</evidence>
<evidence type="ECO:0000256" key="8">
    <source>
        <dbReference type="ARBA" id="ARBA00023065"/>
    </source>
</evidence>
<protein>
    <submittedName>
        <fullName evidence="15">Uncharacterized protein</fullName>
    </submittedName>
</protein>
<evidence type="ECO:0000313" key="16">
    <source>
        <dbReference type="Proteomes" id="UP001176961"/>
    </source>
</evidence>
<dbReference type="PROSITE" id="PS00236">
    <property type="entry name" value="NEUROTR_ION_CHANNEL"/>
    <property type="match status" value="1"/>
</dbReference>
<reference evidence="15" key="1">
    <citation type="submission" date="2023-07" db="EMBL/GenBank/DDBJ databases">
        <authorList>
            <consortium name="CYATHOMIX"/>
        </authorList>
    </citation>
    <scope>NUCLEOTIDE SEQUENCE</scope>
    <source>
        <strain evidence="15">N/A</strain>
    </source>
</reference>
<dbReference type="PRINTS" id="PR00253">
    <property type="entry name" value="GABAARECEPTR"/>
</dbReference>
<comment type="subcellular location">
    <subcellularLocation>
        <location evidence="2">Cell membrane</location>
    </subcellularLocation>
    <subcellularLocation>
        <location evidence="1">Membrane</location>
        <topology evidence="1">Multi-pass membrane protein</topology>
    </subcellularLocation>
</comment>
<evidence type="ECO:0000256" key="12">
    <source>
        <dbReference type="SAM" id="MobiDB-lite"/>
    </source>
</evidence>
<dbReference type="SUPFAM" id="SSF90112">
    <property type="entry name" value="Neurotransmitter-gated ion-channel transmembrane pore"/>
    <property type="match status" value="1"/>
</dbReference>
<comment type="caution">
    <text evidence="15">The sequence shown here is derived from an EMBL/GenBank/DDBJ whole genome shotgun (WGS) entry which is preliminary data.</text>
</comment>
<dbReference type="Pfam" id="PF02932">
    <property type="entry name" value="Neur_chan_memb"/>
    <property type="match status" value="1"/>
</dbReference>
<dbReference type="InterPro" id="IPR038050">
    <property type="entry name" value="Neuro_actylchol_rec"/>
</dbReference>
<name>A0AA36DSB5_CYLNA</name>
<evidence type="ECO:0000256" key="7">
    <source>
        <dbReference type="ARBA" id="ARBA00022989"/>
    </source>
</evidence>
<evidence type="ECO:0000256" key="2">
    <source>
        <dbReference type="ARBA" id="ARBA00004236"/>
    </source>
</evidence>
<dbReference type="Proteomes" id="UP001176961">
    <property type="component" value="Unassembled WGS sequence"/>
</dbReference>
<dbReference type="Gene3D" id="2.70.170.10">
    <property type="entry name" value="Neurotransmitter-gated ion-channel ligand-binding domain"/>
    <property type="match status" value="1"/>
</dbReference>
<keyword evidence="16" id="KW-1185">Reference proteome</keyword>
<feature type="domain" description="Neurotransmitter-gated ion-channel transmembrane" evidence="14">
    <location>
        <begin position="244"/>
        <end position="324"/>
    </location>
</feature>
<comment type="similarity">
    <text evidence="11">Belongs to the ligand-gated ion channel (TC 1.A.9) family.</text>
</comment>
<dbReference type="InterPro" id="IPR036734">
    <property type="entry name" value="Neur_chan_lig-bd_sf"/>
</dbReference>
<dbReference type="CDD" id="cd18990">
    <property type="entry name" value="LGIC_ECD_GABAAR"/>
    <property type="match status" value="1"/>
</dbReference>
<evidence type="ECO:0000256" key="5">
    <source>
        <dbReference type="ARBA" id="ARBA00022692"/>
    </source>
</evidence>
<feature type="domain" description="Neurotransmitter-gated ion-channel ligand-binding" evidence="13">
    <location>
        <begin position="34"/>
        <end position="236"/>
    </location>
</feature>
<keyword evidence="8 11" id="KW-0406">Ion transport</keyword>
<keyword evidence="7 11" id="KW-1133">Transmembrane helix</keyword>
<feature type="region of interest" description="Disordered" evidence="12">
    <location>
        <begin position="354"/>
        <end position="382"/>
    </location>
</feature>
<evidence type="ECO:0000313" key="15">
    <source>
        <dbReference type="EMBL" id="CAJ0592760.1"/>
    </source>
</evidence>
<keyword evidence="4" id="KW-1003">Cell membrane</keyword>
<dbReference type="SUPFAM" id="SSF63712">
    <property type="entry name" value="Nicotinic receptor ligand binding domain-like"/>
    <property type="match status" value="1"/>
</dbReference>
<dbReference type="FunFam" id="2.70.170.10:FF:000034">
    <property type="entry name" value="Ligand-Gated ion Channel"/>
    <property type="match status" value="1"/>
</dbReference>
<dbReference type="InterPro" id="IPR006201">
    <property type="entry name" value="Neur_channel"/>
</dbReference>
<dbReference type="PANTHER" id="PTHR18945">
    <property type="entry name" value="NEUROTRANSMITTER GATED ION CHANNEL"/>
    <property type="match status" value="1"/>
</dbReference>
<dbReference type="CDD" id="cd19049">
    <property type="entry name" value="LGIC_TM_anion"/>
    <property type="match status" value="1"/>
</dbReference>
<feature type="transmembrane region" description="Helical" evidence="11">
    <location>
        <begin position="410"/>
        <end position="432"/>
    </location>
</feature>
<dbReference type="InterPro" id="IPR018000">
    <property type="entry name" value="Neurotransmitter_ion_chnl_CS"/>
</dbReference>
<evidence type="ECO:0000256" key="3">
    <source>
        <dbReference type="ARBA" id="ARBA00022448"/>
    </source>
</evidence>
<feature type="transmembrane region" description="Helical" evidence="11">
    <location>
        <begin position="300"/>
        <end position="323"/>
    </location>
</feature>
<evidence type="ECO:0000259" key="14">
    <source>
        <dbReference type="Pfam" id="PF02932"/>
    </source>
</evidence>
<feature type="transmembrane region" description="Helical" evidence="11">
    <location>
        <begin position="270"/>
        <end position="288"/>
    </location>
</feature>
<feature type="transmembrane region" description="Helical" evidence="11">
    <location>
        <begin position="237"/>
        <end position="258"/>
    </location>
</feature>
<keyword evidence="5 11" id="KW-0812">Transmembrane</keyword>
<dbReference type="InterPro" id="IPR006028">
    <property type="entry name" value="GABAA/Glycine_rcpt"/>
</dbReference>
<gene>
    <name evidence="15" type="ORF">CYNAS_LOCUS4743</name>
</gene>
<dbReference type="PRINTS" id="PR00252">
    <property type="entry name" value="NRIONCHANNEL"/>
</dbReference>
<dbReference type="AlphaFoldDB" id="A0AA36DSB5"/>
<evidence type="ECO:0000259" key="13">
    <source>
        <dbReference type="Pfam" id="PF02931"/>
    </source>
</evidence>
<feature type="compositionally biased region" description="Polar residues" evidence="12">
    <location>
        <begin position="371"/>
        <end position="382"/>
    </location>
</feature>
<evidence type="ECO:0000256" key="4">
    <source>
        <dbReference type="ARBA" id="ARBA00022475"/>
    </source>
</evidence>
<dbReference type="Pfam" id="PF02931">
    <property type="entry name" value="Neur_chan_LBD"/>
    <property type="match status" value="1"/>
</dbReference>
<accession>A0AA36DSB5</accession>
<evidence type="ECO:0000256" key="1">
    <source>
        <dbReference type="ARBA" id="ARBA00004141"/>
    </source>
</evidence>
<keyword evidence="3 11" id="KW-0813">Transport</keyword>
<feature type="compositionally biased region" description="Basic and acidic residues" evidence="12">
    <location>
        <begin position="360"/>
        <end position="370"/>
    </location>
</feature>
<keyword evidence="9 11" id="KW-0472">Membrane</keyword>
<dbReference type="Gene3D" id="1.20.58.390">
    <property type="entry name" value="Neurotransmitter-gated ion-channel transmembrane domain"/>
    <property type="match status" value="1"/>
</dbReference>
<keyword evidence="10 11" id="KW-0407">Ion channel</keyword>
<dbReference type="GO" id="GO:0005886">
    <property type="term" value="C:plasma membrane"/>
    <property type="evidence" value="ECO:0007669"/>
    <property type="project" value="UniProtKB-SubCell"/>
</dbReference>
<sequence>MVPLPISVVFYAVQMAPSLSSPSDCSNLGLTPSEIVETLMANYSRSEIPKPQPVPVQVEVTIQDIMELSVLSNSFSADIWFSAIWHDSRLAFSHLDSCRANMSFDDKFEKMLWSPNVCLVNTKSTTVHMSPKPNVLLMLMPNGTIWLNYRVKIESPCSMNLERFPIDQQVCSLVFESYSYNTATVRIDWMPVAITVLDDISLPDFDLAGFRTFKHTEQYKAGEWYRLTVELTFKRRYGFYILQMYFPTYISVFISWIAFCIDTKALPARIVLGVNSLMSLTFQFGNIIRSLPPVSYIKAIDIWMFTCVAFIFASLLELAFVAYQDKKLILKSSRSGHTLYAILSFMKYFDPSAHESPPSQHKESNVEHSDTSPPSFDAATSSSLERTIVKQRRTNFLRRRRRILDFGSRIDRISFFAFPTSFLAFNVFYWGFYLQEETPTTLD</sequence>
<evidence type="ECO:0000256" key="11">
    <source>
        <dbReference type="RuleBase" id="RU000687"/>
    </source>
</evidence>
<dbReference type="InterPro" id="IPR036719">
    <property type="entry name" value="Neuro-gated_channel_TM_sf"/>
</dbReference>
<dbReference type="GO" id="GO:0004888">
    <property type="term" value="F:transmembrane signaling receptor activity"/>
    <property type="evidence" value="ECO:0007669"/>
    <property type="project" value="InterPro"/>
</dbReference>
<dbReference type="GO" id="GO:0005230">
    <property type="term" value="F:extracellular ligand-gated monoatomic ion channel activity"/>
    <property type="evidence" value="ECO:0007669"/>
    <property type="project" value="InterPro"/>
</dbReference>
<dbReference type="InterPro" id="IPR006202">
    <property type="entry name" value="Neur_chan_lig-bd"/>
</dbReference>
<keyword evidence="6" id="KW-0732">Signal</keyword>
<dbReference type="EMBL" id="CATQJL010000112">
    <property type="protein sequence ID" value="CAJ0592760.1"/>
    <property type="molecule type" value="Genomic_DNA"/>
</dbReference>
<organism evidence="15 16">
    <name type="scientific">Cylicocyclus nassatus</name>
    <name type="common">Nematode worm</name>
    <dbReference type="NCBI Taxonomy" id="53992"/>
    <lineage>
        <taxon>Eukaryota</taxon>
        <taxon>Metazoa</taxon>
        <taxon>Ecdysozoa</taxon>
        <taxon>Nematoda</taxon>
        <taxon>Chromadorea</taxon>
        <taxon>Rhabditida</taxon>
        <taxon>Rhabditina</taxon>
        <taxon>Rhabditomorpha</taxon>
        <taxon>Strongyloidea</taxon>
        <taxon>Strongylidae</taxon>
        <taxon>Cylicocyclus</taxon>
    </lineage>
</organism>
<proteinExistence type="inferred from homology"/>
<evidence type="ECO:0000256" key="10">
    <source>
        <dbReference type="ARBA" id="ARBA00023303"/>
    </source>
</evidence>
<dbReference type="InterPro" id="IPR006029">
    <property type="entry name" value="Neurotrans-gated_channel_TM"/>
</dbReference>